<dbReference type="InterPro" id="IPR000152">
    <property type="entry name" value="EGF-type_Asp/Asn_hydroxyl_site"/>
</dbReference>
<dbReference type="PANTHER" id="PTHR24040">
    <property type="entry name" value="LAMININ G-LIKE DOMAIN-CONTAINING PROTEIN"/>
    <property type="match status" value="1"/>
</dbReference>
<dbReference type="Pfam" id="PF12662">
    <property type="entry name" value="cEGF"/>
    <property type="match status" value="1"/>
</dbReference>
<keyword evidence="5" id="KW-1015">Disulfide bond</keyword>
<dbReference type="PROSITE" id="PS01186">
    <property type="entry name" value="EGF_2"/>
    <property type="match status" value="2"/>
</dbReference>
<dbReference type="CDD" id="cd00054">
    <property type="entry name" value="EGF_CA"/>
    <property type="match status" value="1"/>
</dbReference>
<evidence type="ECO:0000256" key="2">
    <source>
        <dbReference type="ARBA" id="ARBA00022525"/>
    </source>
</evidence>
<comment type="caution">
    <text evidence="7">Lacks conserved residue(s) required for the propagation of feature annotation.</text>
</comment>
<keyword evidence="2" id="KW-0964">Secreted</keyword>
<keyword evidence="3 7" id="KW-0245">EGF-like domain</keyword>
<keyword evidence="8" id="KW-0732">Signal</keyword>
<dbReference type="PANTHER" id="PTHR24040:SF13">
    <property type="entry name" value="FIBROPELLIN-1"/>
    <property type="match status" value="1"/>
</dbReference>
<dbReference type="InterPro" id="IPR026823">
    <property type="entry name" value="cEGF"/>
</dbReference>
<keyword evidence="4" id="KW-0677">Repeat</keyword>
<keyword evidence="11" id="KW-1185">Reference proteome</keyword>
<accession>A0A8C4IYT4</accession>
<dbReference type="Proteomes" id="UP000694423">
    <property type="component" value="Unplaced"/>
</dbReference>
<dbReference type="InterPro" id="IPR018097">
    <property type="entry name" value="EGF_Ca-bd_CS"/>
</dbReference>
<dbReference type="GO" id="GO:0005509">
    <property type="term" value="F:calcium ion binding"/>
    <property type="evidence" value="ECO:0007669"/>
    <property type="project" value="InterPro"/>
</dbReference>
<evidence type="ECO:0000313" key="11">
    <source>
        <dbReference type="Proteomes" id="UP000694423"/>
    </source>
</evidence>
<dbReference type="Pfam" id="PF07645">
    <property type="entry name" value="EGF_CA"/>
    <property type="match status" value="1"/>
</dbReference>
<dbReference type="InterPro" id="IPR049883">
    <property type="entry name" value="NOTCH1_EGF-like"/>
</dbReference>
<evidence type="ECO:0000256" key="6">
    <source>
        <dbReference type="ARBA" id="ARBA00023180"/>
    </source>
</evidence>
<dbReference type="InterPro" id="IPR051145">
    <property type="entry name" value="GAS-SHBG-PROS"/>
</dbReference>
<dbReference type="GO" id="GO:0005576">
    <property type="term" value="C:extracellular region"/>
    <property type="evidence" value="ECO:0007669"/>
    <property type="project" value="UniProtKB-SubCell"/>
</dbReference>
<protein>
    <submittedName>
        <fullName evidence="10">CD93 molecule</fullName>
    </submittedName>
</protein>
<keyword evidence="6" id="KW-0325">Glycoprotein</keyword>
<feature type="chain" id="PRO_5034406913" evidence="8">
    <location>
        <begin position="25"/>
        <end position="266"/>
    </location>
</feature>
<name>A0A8C4IYT4_DRONO</name>
<reference evidence="10" key="1">
    <citation type="submission" date="2025-08" db="UniProtKB">
        <authorList>
            <consortium name="Ensembl"/>
        </authorList>
    </citation>
    <scope>IDENTIFICATION</scope>
</reference>
<evidence type="ECO:0000256" key="5">
    <source>
        <dbReference type="ARBA" id="ARBA00023157"/>
    </source>
</evidence>
<dbReference type="Ensembl" id="ENSDNVT00000001994.1">
    <property type="protein sequence ID" value="ENSDNVP00000001653.1"/>
    <property type="gene ID" value="ENSDNVG00000001203.1"/>
</dbReference>
<evidence type="ECO:0000313" key="10">
    <source>
        <dbReference type="Ensembl" id="ENSDNVP00000001653.1"/>
    </source>
</evidence>
<dbReference type="InterPro" id="IPR009030">
    <property type="entry name" value="Growth_fac_rcpt_cys_sf"/>
</dbReference>
<reference evidence="10" key="2">
    <citation type="submission" date="2025-09" db="UniProtKB">
        <authorList>
            <consortium name="Ensembl"/>
        </authorList>
    </citation>
    <scope>IDENTIFICATION</scope>
</reference>
<feature type="domain" description="EGF-like" evidence="9">
    <location>
        <begin position="115"/>
        <end position="154"/>
    </location>
</feature>
<dbReference type="PROSITE" id="PS01187">
    <property type="entry name" value="EGF_CA"/>
    <property type="match status" value="1"/>
</dbReference>
<evidence type="ECO:0000256" key="7">
    <source>
        <dbReference type="PROSITE-ProRule" id="PRU00076"/>
    </source>
</evidence>
<sequence>PPSLVFFPFLSVCPVLTLPAGGFAWNHRGPLCALGCAHRNGGCEQECVEAERGAPPRCACHPGYVLAPDLVSCAPADGCDPNPCEGPCHRRPAGGFECGCAAGYTLAPDGRRCLDVDECLGQPCHQECHNAPGSFACTCRPGYEPEAPGSPRCRDIDECAAGAAACPQLCLNVPGSYLCACRPGFVPAADGGTCHPDPTHTEGPAGASQPTRPLAATLGGGLRGGGAVSLMQFWMPSCLRAYLGSSCCERPAVSQGRHSALCEETR</sequence>
<comment type="subcellular location">
    <subcellularLocation>
        <location evidence="1">Secreted</location>
    </subcellularLocation>
</comment>
<evidence type="ECO:0000256" key="8">
    <source>
        <dbReference type="SAM" id="SignalP"/>
    </source>
</evidence>
<evidence type="ECO:0000259" key="9">
    <source>
        <dbReference type="PROSITE" id="PS50026"/>
    </source>
</evidence>
<dbReference type="SMART" id="SM00179">
    <property type="entry name" value="EGF_CA"/>
    <property type="match status" value="3"/>
</dbReference>
<feature type="signal peptide" evidence="8">
    <location>
        <begin position="1"/>
        <end position="24"/>
    </location>
</feature>
<dbReference type="SUPFAM" id="SSF57184">
    <property type="entry name" value="Growth factor receptor domain"/>
    <property type="match status" value="1"/>
</dbReference>
<organism evidence="10 11">
    <name type="scientific">Dromaius novaehollandiae</name>
    <name type="common">Emu</name>
    <dbReference type="NCBI Taxonomy" id="8790"/>
    <lineage>
        <taxon>Eukaryota</taxon>
        <taxon>Metazoa</taxon>
        <taxon>Chordata</taxon>
        <taxon>Craniata</taxon>
        <taxon>Vertebrata</taxon>
        <taxon>Euteleostomi</taxon>
        <taxon>Archelosauria</taxon>
        <taxon>Archosauria</taxon>
        <taxon>Dinosauria</taxon>
        <taxon>Saurischia</taxon>
        <taxon>Theropoda</taxon>
        <taxon>Coelurosauria</taxon>
        <taxon>Aves</taxon>
        <taxon>Palaeognathae</taxon>
        <taxon>Casuariiformes</taxon>
        <taxon>Dromaiidae</taxon>
        <taxon>Dromaius</taxon>
    </lineage>
</organism>
<proteinExistence type="predicted"/>
<dbReference type="Gene3D" id="2.10.25.10">
    <property type="entry name" value="Laminin"/>
    <property type="match status" value="4"/>
</dbReference>
<evidence type="ECO:0000256" key="1">
    <source>
        <dbReference type="ARBA" id="ARBA00004613"/>
    </source>
</evidence>
<dbReference type="InterPro" id="IPR000742">
    <property type="entry name" value="EGF"/>
</dbReference>
<dbReference type="InterPro" id="IPR001881">
    <property type="entry name" value="EGF-like_Ca-bd_dom"/>
</dbReference>
<dbReference type="PROSITE" id="PS00010">
    <property type="entry name" value="ASX_HYDROXYL"/>
    <property type="match status" value="1"/>
</dbReference>
<dbReference type="AlphaFoldDB" id="A0A8C4IYT4"/>
<evidence type="ECO:0000256" key="4">
    <source>
        <dbReference type="ARBA" id="ARBA00022737"/>
    </source>
</evidence>
<dbReference type="PROSITE" id="PS50026">
    <property type="entry name" value="EGF_3"/>
    <property type="match status" value="1"/>
</dbReference>
<evidence type="ECO:0000256" key="3">
    <source>
        <dbReference type="ARBA" id="ARBA00022536"/>
    </source>
</evidence>
<dbReference type="Pfam" id="PF14670">
    <property type="entry name" value="FXa_inhibition"/>
    <property type="match status" value="1"/>
</dbReference>
<dbReference type="SMART" id="SM00181">
    <property type="entry name" value="EGF"/>
    <property type="match status" value="4"/>
</dbReference>
<dbReference type="FunFam" id="2.10.25.10:FF:000010">
    <property type="entry name" value="Pro-epidermal growth factor"/>
    <property type="match status" value="1"/>
</dbReference>